<dbReference type="Proteomes" id="UP000262477">
    <property type="component" value="Unassembled WGS sequence"/>
</dbReference>
<keyword evidence="2" id="KW-1185">Reference proteome</keyword>
<proteinExistence type="predicted"/>
<evidence type="ECO:0000313" key="1">
    <source>
        <dbReference type="EMBL" id="REK92058.1"/>
    </source>
</evidence>
<protein>
    <submittedName>
        <fullName evidence="1">Uncharacterized protein</fullName>
    </submittedName>
</protein>
<comment type="caution">
    <text evidence="1">The sequence shown here is derived from an EMBL/GenBank/DDBJ whole genome shotgun (WGS) entry which is preliminary data.</text>
</comment>
<accession>A0A371QBL7</accession>
<evidence type="ECO:0000313" key="2">
    <source>
        <dbReference type="Proteomes" id="UP000262477"/>
    </source>
</evidence>
<gene>
    <name evidence="1" type="ORF">DY245_01120</name>
</gene>
<sequence>MFVVVPSVVPSVVLLIVLFVMLRVVVLVPVLVVVSSVSVMAVLAPVVPGPVDYWAVAFSGDLRIDGAGAAARRGRVAGRGAQSSPVRGAGLV</sequence>
<name>A0A371QBL7_STRIH</name>
<organism evidence="1 2">
    <name type="scientific">Streptomyces inhibens</name>
    <dbReference type="NCBI Taxonomy" id="2293571"/>
    <lineage>
        <taxon>Bacteria</taxon>
        <taxon>Bacillati</taxon>
        <taxon>Actinomycetota</taxon>
        <taxon>Actinomycetes</taxon>
        <taxon>Kitasatosporales</taxon>
        <taxon>Streptomycetaceae</taxon>
        <taxon>Streptomyces</taxon>
    </lineage>
</organism>
<dbReference type="EMBL" id="QUAC01000009">
    <property type="protein sequence ID" value="REK92058.1"/>
    <property type="molecule type" value="Genomic_DNA"/>
</dbReference>
<dbReference type="AlphaFoldDB" id="A0A371QBL7"/>
<reference evidence="1 2" key="1">
    <citation type="submission" date="2018-08" db="EMBL/GenBank/DDBJ databases">
        <title>Streptomyces NEAU-D10 sp. nov., a novel Actinomycete isolated from soil.</title>
        <authorList>
            <person name="Jin L."/>
        </authorList>
    </citation>
    <scope>NUCLEOTIDE SEQUENCE [LARGE SCALE GENOMIC DNA]</scope>
    <source>
        <strain evidence="1 2">NEAU-D10</strain>
    </source>
</reference>